<evidence type="ECO:0000313" key="2">
    <source>
        <dbReference type="EMBL" id="QHA33915.1"/>
    </source>
</evidence>
<reference evidence="3" key="1">
    <citation type="submission" date="2019-10" db="EMBL/GenBank/DDBJ databases">
        <authorList>
            <person name="Nitsche A."/>
            <person name="Hankeln T."/>
            <person name="Acosta O."/>
            <person name="Velez I.D."/>
            <person name="Schiemann D.J."/>
        </authorList>
    </citation>
    <scope>NUCLEOTIDE SEQUENCE</scope>
    <source>
        <strain evidence="3">Cqvz 1753-8</strain>
        <strain evidence="2">Cqvz 1759-4</strain>
    </source>
</reference>
<sequence length="485" mass="53489">MDFEEAKVKFHTSELRAPQRGQPALGDRPAIEAQPGVTLLQIRRRIPVDVRVDSVRTEFGALSFKSFFDKVFETSPIYKQLVVIACNSGIFTVEGTNLNVPKVLQLLALGRLGKAGVLPSRSADRAAHYQALALAEGFGPYTPAEWRLNTARAQREIILSVLWLMSEEGEGLLGLERVDWFDPDVLGITEEDLEHAERLDIHQALILLEGMAVAMPSNQHWLNGVSFISTALTSICRRGIITDEHRQRMIESIREATSSGNVHLPPRTIERFYRFYGHGVKATNARKLMKHYNNMIPENIIPLRNLIIQAAGSGLTTYMTIIRAMATYKDFDWPRIRELAPADYIAFEIAMDTIQDNVYFGFNAQMGVASARNFPTLAYCSFQLCIRAGGDMPLREYRGQPKVVPFKPGIDAIINDYIERRAGAVEEIVVSAAAVARTGATLALAERAFAGLVEPDNFESDSESEAAGPSGSGGSRASGSNSNDA</sequence>
<dbReference type="EMBL" id="MN661025">
    <property type="protein sequence ID" value="QHA33919.1"/>
    <property type="molecule type" value="Viral_cRNA"/>
</dbReference>
<dbReference type="EMBL" id="MN661027">
    <property type="protein sequence ID" value="QHA33915.1"/>
    <property type="molecule type" value="Viral_cRNA"/>
</dbReference>
<proteinExistence type="predicted"/>
<keyword evidence="3" id="KW-0946">Virion</keyword>
<dbReference type="GO" id="GO:0019013">
    <property type="term" value="C:viral nucleocapsid"/>
    <property type="evidence" value="ECO:0007669"/>
    <property type="project" value="UniProtKB-KW"/>
</dbReference>
<feature type="region of interest" description="Disordered" evidence="1">
    <location>
        <begin position="456"/>
        <end position="485"/>
    </location>
</feature>
<organism evidence="3">
    <name type="scientific">Atrato Chu-like virus 1</name>
    <dbReference type="NCBI Taxonomy" id="2689322"/>
    <lineage>
        <taxon>Viruses</taxon>
        <taxon>Riboviria</taxon>
        <taxon>Orthornavirae</taxon>
        <taxon>Negarnaviricota</taxon>
        <taxon>Haploviricotina</taxon>
        <taxon>Monjiviricetes</taxon>
        <taxon>Jingchuvirales</taxon>
        <taxon>Chuviridae</taxon>
    </lineage>
</organism>
<name>A0A6B9KPD4_9VIRU</name>
<evidence type="ECO:0000313" key="3">
    <source>
        <dbReference type="EMBL" id="QHA33919.1"/>
    </source>
</evidence>
<protein>
    <submittedName>
        <fullName evidence="3">Putative nucleoprotein</fullName>
    </submittedName>
</protein>
<accession>A0A6B9KPD4</accession>
<evidence type="ECO:0000256" key="1">
    <source>
        <dbReference type="SAM" id="MobiDB-lite"/>
    </source>
</evidence>
<keyword evidence="3" id="KW-0543">Viral nucleoprotein</keyword>